<evidence type="ECO:0000313" key="11">
    <source>
        <dbReference type="EMBL" id="SLN38816.1"/>
    </source>
</evidence>
<comment type="subcellular location">
    <subcellularLocation>
        <location evidence="1 9">Cell inner membrane</location>
        <topology evidence="1 9">Multi-pass membrane protein</topology>
    </subcellularLocation>
</comment>
<dbReference type="Pfam" id="PF04290">
    <property type="entry name" value="DctQ"/>
    <property type="match status" value="1"/>
</dbReference>
<keyword evidence="2 9" id="KW-0813">Transport</keyword>
<keyword evidence="5 9" id="KW-0812">Transmembrane</keyword>
<dbReference type="PANTHER" id="PTHR35011">
    <property type="entry name" value="2,3-DIKETO-L-GULONATE TRAP TRANSPORTER SMALL PERMEASE PROTEIN YIAM"/>
    <property type="match status" value="1"/>
</dbReference>
<dbReference type="OrthoDB" id="9794346at2"/>
<evidence type="ECO:0000256" key="6">
    <source>
        <dbReference type="ARBA" id="ARBA00022989"/>
    </source>
</evidence>
<dbReference type="Proteomes" id="UP000193870">
    <property type="component" value="Unassembled WGS sequence"/>
</dbReference>
<dbReference type="AlphaFoldDB" id="A0A1Y5SEJ9"/>
<sequence>MKTERPKWRAAARNFVEAVPAILLAAMFVAFIVQVFMRYVLNSPVGWTVEVCVIAWTWVILWGQSVSAREEDEIRFDIIYGTVSPAVRRVFRLIFSLFLVVIYAISLPAVWDYVTFMKIEETSYLDIPYSWVFFVFVLFTVGSILRYAWIFWGALQGREETHEDGDPQAVTRKDFSE</sequence>
<proteinExistence type="inferred from homology"/>
<keyword evidence="6 9" id="KW-1133">Transmembrane helix</keyword>
<evidence type="ECO:0000256" key="1">
    <source>
        <dbReference type="ARBA" id="ARBA00004429"/>
    </source>
</evidence>
<feature type="domain" description="Tripartite ATP-independent periplasmic transporters DctQ component" evidence="10">
    <location>
        <begin position="27"/>
        <end position="155"/>
    </location>
</feature>
<feature type="transmembrane region" description="Helical" evidence="9">
    <location>
        <begin position="21"/>
        <end position="41"/>
    </location>
</feature>
<feature type="transmembrane region" description="Helical" evidence="9">
    <location>
        <begin position="90"/>
        <end position="111"/>
    </location>
</feature>
<gene>
    <name evidence="11" type="ORF">PAM7066_01631</name>
</gene>
<organism evidence="11 12">
    <name type="scientific">Palleronia marisminoris</name>
    <dbReference type="NCBI Taxonomy" id="315423"/>
    <lineage>
        <taxon>Bacteria</taxon>
        <taxon>Pseudomonadati</taxon>
        <taxon>Pseudomonadota</taxon>
        <taxon>Alphaproteobacteria</taxon>
        <taxon>Rhodobacterales</taxon>
        <taxon>Roseobacteraceae</taxon>
        <taxon>Palleronia</taxon>
    </lineage>
</organism>
<evidence type="ECO:0000256" key="2">
    <source>
        <dbReference type="ARBA" id="ARBA00022448"/>
    </source>
</evidence>
<evidence type="ECO:0000256" key="8">
    <source>
        <dbReference type="ARBA" id="ARBA00038436"/>
    </source>
</evidence>
<dbReference type="InterPro" id="IPR055348">
    <property type="entry name" value="DctQ"/>
</dbReference>
<reference evidence="11 12" key="1">
    <citation type="submission" date="2017-03" db="EMBL/GenBank/DDBJ databases">
        <authorList>
            <person name="Afonso C.L."/>
            <person name="Miller P.J."/>
            <person name="Scott M.A."/>
            <person name="Spackman E."/>
            <person name="Goraichik I."/>
            <person name="Dimitrov K.M."/>
            <person name="Suarez D.L."/>
            <person name="Swayne D.E."/>
        </authorList>
    </citation>
    <scope>NUCLEOTIDE SEQUENCE [LARGE SCALE GENOMIC DNA]</scope>
    <source>
        <strain evidence="11 12">CECT 7066</strain>
    </source>
</reference>
<dbReference type="RefSeq" id="WP_085853646.1">
    <property type="nucleotide sequence ID" value="NZ_FOPF01000004.1"/>
</dbReference>
<keyword evidence="4 9" id="KW-0997">Cell inner membrane</keyword>
<keyword evidence="3" id="KW-1003">Cell membrane</keyword>
<evidence type="ECO:0000256" key="3">
    <source>
        <dbReference type="ARBA" id="ARBA00022475"/>
    </source>
</evidence>
<accession>A0A1Y5SEJ9</accession>
<evidence type="ECO:0000256" key="4">
    <source>
        <dbReference type="ARBA" id="ARBA00022519"/>
    </source>
</evidence>
<evidence type="ECO:0000313" key="12">
    <source>
        <dbReference type="Proteomes" id="UP000193870"/>
    </source>
</evidence>
<comment type="function">
    <text evidence="9">Part of the tripartite ATP-independent periplasmic (TRAP) transport system.</text>
</comment>
<evidence type="ECO:0000256" key="5">
    <source>
        <dbReference type="ARBA" id="ARBA00022692"/>
    </source>
</evidence>
<evidence type="ECO:0000256" key="9">
    <source>
        <dbReference type="RuleBase" id="RU369079"/>
    </source>
</evidence>
<keyword evidence="12" id="KW-1185">Reference proteome</keyword>
<feature type="transmembrane region" description="Helical" evidence="9">
    <location>
        <begin position="47"/>
        <end position="69"/>
    </location>
</feature>
<comment type="similarity">
    <text evidence="8 9">Belongs to the TRAP transporter small permease family.</text>
</comment>
<dbReference type="GO" id="GO:0005886">
    <property type="term" value="C:plasma membrane"/>
    <property type="evidence" value="ECO:0007669"/>
    <property type="project" value="UniProtKB-SubCell"/>
</dbReference>
<dbReference type="GO" id="GO:0015740">
    <property type="term" value="P:C4-dicarboxylate transport"/>
    <property type="evidence" value="ECO:0007669"/>
    <property type="project" value="TreeGrafter"/>
</dbReference>
<dbReference type="STRING" id="315423.SAMN04488020_1048"/>
<dbReference type="InterPro" id="IPR007387">
    <property type="entry name" value="TRAP_DctQ"/>
</dbReference>
<evidence type="ECO:0000259" key="10">
    <source>
        <dbReference type="Pfam" id="PF04290"/>
    </source>
</evidence>
<comment type="subunit">
    <text evidence="9">The complex comprises the extracytoplasmic solute receptor protein and the two transmembrane proteins.</text>
</comment>
<name>A0A1Y5SEJ9_9RHOB</name>
<dbReference type="PANTHER" id="PTHR35011:SF2">
    <property type="entry name" value="2,3-DIKETO-L-GULONATE TRAP TRANSPORTER SMALL PERMEASE PROTEIN YIAM"/>
    <property type="match status" value="1"/>
</dbReference>
<protein>
    <recommendedName>
        <fullName evidence="9">TRAP transporter small permease protein</fullName>
    </recommendedName>
</protein>
<dbReference type="GO" id="GO:0022857">
    <property type="term" value="F:transmembrane transporter activity"/>
    <property type="evidence" value="ECO:0007669"/>
    <property type="project" value="UniProtKB-UniRule"/>
</dbReference>
<dbReference type="EMBL" id="FWFV01000004">
    <property type="protein sequence ID" value="SLN38816.1"/>
    <property type="molecule type" value="Genomic_DNA"/>
</dbReference>
<evidence type="ECO:0000256" key="7">
    <source>
        <dbReference type="ARBA" id="ARBA00023136"/>
    </source>
</evidence>
<feature type="transmembrane region" description="Helical" evidence="9">
    <location>
        <begin position="131"/>
        <end position="152"/>
    </location>
</feature>
<keyword evidence="7 9" id="KW-0472">Membrane</keyword>